<dbReference type="Proteomes" id="UP000015104">
    <property type="component" value="Unassembled WGS sequence"/>
</dbReference>
<dbReference type="EnsemblMetazoa" id="tetur20g01530.1">
    <property type="protein sequence ID" value="tetur20g01530.1"/>
    <property type="gene ID" value="tetur20g01530"/>
</dbReference>
<evidence type="ECO:0000313" key="2">
    <source>
        <dbReference type="Proteomes" id="UP000015104"/>
    </source>
</evidence>
<dbReference type="InterPro" id="IPR027417">
    <property type="entry name" value="P-loop_NTPase"/>
</dbReference>
<proteinExistence type="predicted"/>
<accession>T1KT10</accession>
<organism evidence="1 2">
    <name type="scientific">Tetranychus urticae</name>
    <name type="common">Two-spotted spider mite</name>
    <dbReference type="NCBI Taxonomy" id="32264"/>
    <lineage>
        <taxon>Eukaryota</taxon>
        <taxon>Metazoa</taxon>
        <taxon>Ecdysozoa</taxon>
        <taxon>Arthropoda</taxon>
        <taxon>Chelicerata</taxon>
        <taxon>Arachnida</taxon>
        <taxon>Acari</taxon>
        <taxon>Acariformes</taxon>
        <taxon>Trombidiformes</taxon>
        <taxon>Prostigmata</taxon>
        <taxon>Eleutherengona</taxon>
        <taxon>Raphignathae</taxon>
        <taxon>Tetranychoidea</taxon>
        <taxon>Tetranychidae</taxon>
        <taxon>Tetranychus</taxon>
    </lineage>
</organism>
<reference evidence="2" key="1">
    <citation type="submission" date="2011-08" db="EMBL/GenBank/DDBJ databases">
        <authorList>
            <person name="Rombauts S."/>
        </authorList>
    </citation>
    <scope>NUCLEOTIDE SEQUENCE</scope>
    <source>
        <strain evidence="2">London</strain>
    </source>
</reference>
<sequence>MSSTGRGALIVIEGIDRVGKSTLCERLRSTLASNNKNIELMRFPFPNNVTK</sequence>
<reference evidence="1" key="2">
    <citation type="submission" date="2015-06" db="UniProtKB">
        <authorList>
            <consortium name="EnsemblMetazoa"/>
        </authorList>
    </citation>
    <scope>IDENTIFICATION</scope>
</reference>
<dbReference type="AlphaFoldDB" id="T1KT10"/>
<keyword evidence="2" id="KW-1185">Reference proteome</keyword>
<dbReference type="Gene3D" id="3.40.50.300">
    <property type="entry name" value="P-loop containing nucleotide triphosphate hydrolases"/>
    <property type="match status" value="1"/>
</dbReference>
<dbReference type="HOGENOM" id="CLU_3109032_0_0_1"/>
<dbReference type="STRING" id="32264.T1KT10"/>
<protein>
    <submittedName>
        <fullName evidence="1">Uncharacterized protein</fullName>
    </submittedName>
</protein>
<dbReference type="EMBL" id="CAEY01000513">
    <property type="status" value="NOT_ANNOTATED_CDS"/>
    <property type="molecule type" value="Genomic_DNA"/>
</dbReference>
<evidence type="ECO:0000313" key="1">
    <source>
        <dbReference type="EnsemblMetazoa" id="tetur20g01530.1"/>
    </source>
</evidence>
<name>T1KT10_TETUR</name>
<dbReference type="SUPFAM" id="SSF52540">
    <property type="entry name" value="P-loop containing nucleoside triphosphate hydrolases"/>
    <property type="match status" value="1"/>
</dbReference>